<gene>
    <name evidence="1" type="ordered locus">NP_3244A</name>
    <name evidence="2" type="ordered locus">NP_7068A</name>
</gene>
<dbReference type="STRING" id="348780.NP_3244A"/>
<evidence type="ECO:0000313" key="2">
    <source>
        <dbReference type="EMBL" id="CAI50950.1"/>
    </source>
</evidence>
<dbReference type="RefSeq" id="WP_011323335.1">
    <property type="nucleotide sequence ID" value="NC_007426.1"/>
</dbReference>
<evidence type="ECO:0000313" key="1">
    <source>
        <dbReference type="EMBL" id="CAI49713.1"/>
    </source>
</evidence>
<dbReference type="AlphaFoldDB" id="Q3ILS1"/>
<dbReference type="Proteomes" id="UP000002698">
    <property type="component" value="Chromosome"/>
</dbReference>
<dbReference type="KEGG" id="nph:NP_3244A"/>
<dbReference type="GeneID" id="3703493"/>
<dbReference type="EnsemblBacteria" id="CAI49713">
    <property type="protein sequence ID" value="CAI49713"/>
    <property type="gene ID" value="NP_3244A"/>
</dbReference>
<name>Q3ILS1_NATPD</name>
<dbReference type="EMBL" id="CR936257">
    <property type="protein sequence ID" value="CAI49713.1"/>
    <property type="molecule type" value="Genomic_DNA"/>
</dbReference>
<dbReference type="eggNOG" id="arCOG06155">
    <property type="taxonomic scope" value="Archaea"/>
</dbReference>
<dbReference type="Proteomes" id="UP000002698">
    <property type="component" value="Plasmid PL23"/>
</dbReference>
<reference evidence="2 3" key="1">
    <citation type="journal article" date="2005" name="Genome Res.">
        <title>Living with two extremes: conclusions from the genome sequence of Natronomonas pharaonis.</title>
        <authorList>
            <person name="Falb M."/>
            <person name="Pfeiffer F."/>
            <person name="Palm P."/>
            <person name="Rodewald K."/>
            <person name="Hickmann V."/>
            <person name="Tittor J."/>
            <person name="Oesterhelt D."/>
        </authorList>
    </citation>
    <scope>NUCLEOTIDE SEQUENCE [LARGE SCALE GENOMIC DNA]</scope>
    <source>
        <strain evidence="3">ATCC 35678 / DSM 2160 / CIP 103997 / JCM 8858 / NBRC 14720 / NCIMB 2260 / Gabara</strain>
        <strain evidence="2">Gabara</strain>
        <plasmid evidence="2">PL23</plasmid>
    </source>
</reference>
<organism evidence="2 3">
    <name type="scientific">Natronomonas pharaonis (strain ATCC 35678 / DSM 2160 / CIP 103997 / JCM 8858 / NBRC 14720 / NCIMB 2260 / Gabara)</name>
    <name type="common">Halobacterium pharaonis</name>
    <dbReference type="NCBI Taxonomy" id="348780"/>
    <lineage>
        <taxon>Archaea</taxon>
        <taxon>Methanobacteriati</taxon>
        <taxon>Methanobacteriota</taxon>
        <taxon>Stenosarchaea group</taxon>
        <taxon>Halobacteria</taxon>
        <taxon>Halobacteriales</taxon>
        <taxon>Natronomonadaceae</taxon>
        <taxon>Natronomonas</taxon>
    </lineage>
</organism>
<dbReference type="HOGENOM" id="CLU_2662458_0_0_2"/>
<accession>Q3ILS1</accession>
<dbReference type="EMBL" id="CR936259">
    <property type="protein sequence ID" value="CAI50950.1"/>
    <property type="molecule type" value="Genomic_DNA"/>
</dbReference>
<dbReference type="EnsemblBacteria" id="CAI50950">
    <property type="protein sequence ID" value="CAI50950"/>
    <property type="gene ID" value="NP_7068A"/>
</dbReference>
<dbReference type="OrthoDB" id="189961at2157"/>
<protein>
    <submittedName>
        <fullName evidence="2">Uncharacterized protein</fullName>
    </submittedName>
</protein>
<geneLocation type="plasmid" evidence="2 3">
    <name>PL23</name>
</geneLocation>
<proteinExistence type="predicted"/>
<dbReference type="KEGG" id="nph:NP_7068A"/>
<keyword evidence="2" id="KW-0614">Plasmid</keyword>
<sequence>MTTGYVVNLDNGHNGFCVESLLGVTHCGETFDRDAVELETFTIDGRDGDHPHSQLCYECSKVDSVALRDSVRRQEVVAE</sequence>
<keyword evidence="3" id="KW-1185">Reference proteome</keyword>
<evidence type="ECO:0000313" key="3">
    <source>
        <dbReference type="Proteomes" id="UP000002698"/>
    </source>
</evidence>